<name>X1NTX8_9ZZZZ</name>
<accession>X1NTX8</accession>
<comment type="caution">
    <text evidence="1">The sequence shown here is derived from an EMBL/GenBank/DDBJ whole genome shotgun (WGS) entry which is preliminary data.</text>
</comment>
<sequence>EGKRKEDETQPDDAGVANQSVGAGGCELVAYFSISVGFAKRNLNK</sequence>
<feature type="non-terminal residue" evidence="1">
    <location>
        <position position="1"/>
    </location>
</feature>
<dbReference type="EMBL" id="BARV01042261">
    <property type="protein sequence ID" value="GAI47053.1"/>
    <property type="molecule type" value="Genomic_DNA"/>
</dbReference>
<gene>
    <name evidence="1" type="ORF">S06H3_63632</name>
</gene>
<protein>
    <submittedName>
        <fullName evidence="1">Uncharacterized protein</fullName>
    </submittedName>
</protein>
<organism evidence="1">
    <name type="scientific">marine sediment metagenome</name>
    <dbReference type="NCBI Taxonomy" id="412755"/>
    <lineage>
        <taxon>unclassified sequences</taxon>
        <taxon>metagenomes</taxon>
        <taxon>ecological metagenomes</taxon>
    </lineage>
</organism>
<dbReference type="AlphaFoldDB" id="X1NTX8"/>
<proteinExistence type="predicted"/>
<reference evidence="1" key="1">
    <citation type="journal article" date="2014" name="Front. Microbiol.">
        <title>High frequency of phylogenetically diverse reductive dehalogenase-homologous genes in deep subseafloor sedimentary metagenomes.</title>
        <authorList>
            <person name="Kawai M."/>
            <person name="Futagami T."/>
            <person name="Toyoda A."/>
            <person name="Takaki Y."/>
            <person name="Nishi S."/>
            <person name="Hori S."/>
            <person name="Arai W."/>
            <person name="Tsubouchi T."/>
            <person name="Morono Y."/>
            <person name="Uchiyama I."/>
            <person name="Ito T."/>
            <person name="Fujiyama A."/>
            <person name="Inagaki F."/>
            <person name="Takami H."/>
        </authorList>
    </citation>
    <scope>NUCLEOTIDE SEQUENCE</scope>
    <source>
        <strain evidence="1">Expedition CK06-06</strain>
    </source>
</reference>
<evidence type="ECO:0000313" key="1">
    <source>
        <dbReference type="EMBL" id="GAI47053.1"/>
    </source>
</evidence>